<gene>
    <name evidence="1" type="ORF">TVAG_181350</name>
</gene>
<reference evidence="1" key="2">
    <citation type="journal article" date="2007" name="Science">
        <title>Draft genome sequence of the sexually transmitted pathogen Trichomonas vaginalis.</title>
        <authorList>
            <person name="Carlton J.M."/>
            <person name="Hirt R.P."/>
            <person name="Silva J.C."/>
            <person name="Delcher A.L."/>
            <person name="Schatz M."/>
            <person name="Zhao Q."/>
            <person name="Wortman J.R."/>
            <person name="Bidwell S.L."/>
            <person name="Alsmark U.C.M."/>
            <person name="Besteiro S."/>
            <person name="Sicheritz-Ponten T."/>
            <person name="Noel C.J."/>
            <person name="Dacks J.B."/>
            <person name="Foster P.G."/>
            <person name="Simillion C."/>
            <person name="Van de Peer Y."/>
            <person name="Miranda-Saavedra D."/>
            <person name="Barton G.J."/>
            <person name="Westrop G.D."/>
            <person name="Mueller S."/>
            <person name="Dessi D."/>
            <person name="Fiori P.L."/>
            <person name="Ren Q."/>
            <person name="Paulsen I."/>
            <person name="Zhang H."/>
            <person name="Bastida-Corcuera F.D."/>
            <person name="Simoes-Barbosa A."/>
            <person name="Brown M.T."/>
            <person name="Hayes R.D."/>
            <person name="Mukherjee M."/>
            <person name="Okumura C.Y."/>
            <person name="Schneider R."/>
            <person name="Smith A.J."/>
            <person name="Vanacova S."/>
            <person name="Villalvazo M."/>
            <person name="Haas B.J."/>
            <person name="Pertea M."/>
            <person name="Feldblyum T.V."/>
            <person name="Utterback T.R."/>
            <person name="Shu C.L."/>
            <person name="Osoegawa K."/>
            <person name="de Jong P.J."/>
            <person name="Hrdy I."/>
            <person name="Horvathova L."/>
            <person name="Zubacova Z."/>
            <person name="Dolezal P."/>
            <person name="Malik S.B."/>
            <person name="Logsdon J.M. Jr."/>
            <person name="Henze K."/>
            <person name="Gupta A."/>
            <person name="Wang C.C."/>
            <person name="Dunne R.L."/>
            <person name="Upcroft J.A."/>
            <person name="Upcroft P."/>
            <person name="White O."/>
            <person name="Salzberg S.L."/>
            <person name="Tang P."/>
            <person name="Chiu C.-H."/>
            <person name="Lee Y.-S."/>
            <person name="Embley T.M."/>
            <person name="Coombs G.H."/>
            <person name="Mottram J.C."/>
            <person name="Tachezy J."/>
            <person name="Fraser-Liggett C.M."/>
            <person name="Johnson P.J."/>
        </authorList>
    </citation>
    <scope>NUCLEOTIDE SEQUENCE [LARGE SCALE GENOMIC DNA]</scope>
    <source>
        <strain evidence="1">G3</strain>
    </source>
</reference>
<evidence type="ECO:0008006" key="3">
    <source>
        <dbReference type="Google" id="ProtNLM"/>
    </source>
</evidence>
<organism evidence="1 2">
    <name type="scientific">Trichomonas vaginalis (strain ATCC PRA-98 / G3)</name>
    <dbReference type="NCBI Taxonomy" id="412133"/>
    <lineage>
        <taxon>Eukaryota</taxon>
        <taxon>Metamonada</taxon>
        <taxon>Parabasalia</taxon>
        <taxon>Trichomonadida</taxon>
        <taxon>Trichomonadidae</taxon>
        <taxon>Trichomonas</taxon>
    </lineage>
</organism>
<keyword evidence="2" id="KW-1185">Reference proteome</keyword>
<dbReference type="VEuPathDB" id="TrichDB:TVAG_181350"/>
<dbReference type="RefSeq" id="XP_001306272.1">
    <property type="nucleotide sequence ID" value="XM_001306271.1"/>
</dbReference>
<dbReference type="Proteomes" id="UP000001542">
    <property type="component" value="Unassembled WGS sequence"/>
</dbReference>
<dbReference type="InParanoid" id="A2FP39"/>
<accession>A2FP39</accession>
<dbReference type="AlphaFoldDB" id="A2FP39"/>
<evidence type="ECO:0000313" key="2">
    <source>
        <dbReference type="Proteomes" id="UP000001542"/>
    </source>
</evidence>
<dbReference type="VEuPathDB" id="TrichDB:TVAGG3_0753740"/>
<dbReference type="PANTHER" id="PTHR24159">
    <property type="match status" value="1"/>
</dbReference>
<name>A2FP39_TRIV3</name>
<evidence type="ECO:0000313" key="1">
    <source>
        <dbReference type="EMBL" id="EAX93342.1"/>
    </source>
</evidence>
<dbReference type="SMR" id="A2FP39"/>
<proteinExistence type="predicted"/>
<dbReference type="EMBL" id="DS113918">
    <property type="protein sequence ID" value="EAX93342.1"/>
    <property type="molecule type" value="Genomic_DNA"/>
</dbReference>
<reference evidence="1" key="1">
    <citation type="submission" date="2006-10" db="EMBL/GenBank/DDBJ databases">
        <authorList>
            <person name="Amadeo P."/>
            <person name="Zhao Q."/>
            <person name="Wortman J."/>
            <person name="Fraser-Liggett C."/>
            <person name="Carlton J."/>
        </authorList>
    </citation>
    <scope>NUCLEOTIDE SEQUENCE</scope>
    <source>
        <strain evidence="1">G3</strain>
    </source>
</reference>
<dbReference type="PANTHER" id="PTHR24159:SF5">
    <property type="entry name" value="ANK_REP_REGION DOMAIN-CONTAINING PROTEIN"/>
    <property type="match status" value="1"/>
</dbReference>
<dbReference type="KEGG" id="tva:4751060"/>
<protein>
    <recommendedName>
        <fullName evidence="3">DUF3447 domain-containing protein</fullName>
    </recommendedName>
</protein>
<sequence>MFRMEKDDQIVYEDLKIKNFNDVVIPEPFQLLYEAETHYFNLNLENFEDTVKFYQKFITDGPGETQEDNFKYLLELFTDGELIETYTDNLHFQMIQTLNNIFKPTIKAKGIEFYDMAVCAGINVEFPPKVAEKYPKPEMRERKPPSESKQIILSDDVSKFQQHFDKSEPIYYYRFLPMLFDKPSINIIKYLLINNDFDDLTKFSRFELIDFYCNAIKSGNLEIIRLFEQKGIKYDSCLSDAFKSRNSDLITWLLENYQQKRLIESGYQILNPFYSV</sequence>